<gene>
    <name evidence="10" type="ORF">SAMN05720469_101141</name>
</gene>
<dbReference type="PANTHER" id="PTHR30487:SF0">
    <property type="entry name" value="PREPILIN LEADER PEPTIDASE_N-METHYLTRANSFERASE-RELATED"/>
    <property type="match status" value="1"/>
</dbReference>
<feature type="transmembrane region" description="Helical" evidence="7">
    <location>
        <begin position="114"/>
        <end position="134"/>
    </location>
</feature>
<sequence>MQEIPIWYMAILFAILGACVGSFYNVVVYRMPRGLSLISPPSFCPHCQKHIPIWYNLPIVGWLILRGKSACCHQPISIRYPLGEACCGILGVLALILANYPFSWTEPVAHWADSFALFWLLLAIYPVVAVDVAFKLIPDTISIGGIVVGILLSFFPEGLTPAQSILGGLFAGGGLYLLGFIAGKILKRDAMGLGDVKLVAGYGALMGVGLAFETLVLASLLGILVMVPYRMIKKEKSQEIPFGPFLAMAAPIVYLWGELFLNYYLGLFQL</sequence>
<dbReference type="GO" id="GO:0006465">
    <property type="term" value="P:signal peptide processing"/>
    <property type="evidence" value="ECO:0007669"/>
    <property type="project" value="TreeGrafter"/>
</dbReference>
<keyword evidence="5 7" id="KW-1133">Transmembrane helix</keyword>
<dbReference type="InterPro" id="IPR000045">
    <property type="entry name" value="Prepilin_IV_endopep_pep"/>
</dbReference>
<comment type="similarity">
    <text evidence="2">Belongs to the peptidase A24 family.</text>
</comment>
<accession>A0A1M6PVR3</accession>
<feature type="domain" description="Prepilin peptidase A24 N-terminal" evidence="9">
    <location>
        <begin position="15"/>
        <end position="95"/>
    </location>
</feature>
<evidence type="ECO:0000256" key="5">
    <source>
        <dbReference type="ARBA" id="ARBA00022989"/>
    </source>
</evidence>
<dbReference type="Proteomes" id="UP000184275">
    <property type="component" value="Unassembled WGS sequence"/>
</dbReference>
<feature type="domain" description="Prepilin type IV endopeptidase peptidase" evidence="8">
    <location>
        <begin position="117"/>
        <end position="226"/>
    </location>
</feature>
<feature type="transmembrane region" description="Helical" evidence="7">
    <location>
        <begin position="141"/>
        <end position="159"/>
    </location>
</feature>
<reference evidence="11" key="1">
    <citation type="submission" date="2016-11" db="EMBL/GenBank/DDBJ databases">
        <authorList>
            <person name="Varghese N."/>
            <person name="Submissions S."/>
        </authorList>
    </citation>
    <scope>NUCLEOTIDE SEQUENCE [LARGE SCALE GENOMIC DNA]</scope>
    <source>
        <strain evidence="11">UWOS</strain>
    </source>
</reference>
<dbReference type="Pfam" id="PF06750">
    <property type="entry name" value="A24_N_bact"/>
    <property type="match status" value="1"/>
</dbReference>
<feature type="transmembrane region" description="Helical" evidence="7">
    <location>
        <begin position="6"/>
        <end position="27"/>
    </location>
</feature>
<dbReference type="Gene3D" id="1.20.120.1220">
    <property type="match status" value="1"/>
</dbReference>
<dbReference type="AlphaFoldDB" id="A0A1M6PVR3"/>
<evidence type="ECO:0000313" key="10">
    <source>
        <dbReference type="EMBL" id="SHK12055.1"/>
    </source>
</evidence>
<evidence type="ECO:0000259" key="8">
    <source>
        <dbReference type="Pfam" id="PF01478"/>
    </source>
</evidence>
<dbReference type="EMBL" id="FRAW01000001">
    <property type="protein sequence ID" value="SHK12055.1"/>
    <property type="molecule type" value="Genomic_DNA"/>
</dbReference>
<dbReference type="InterPro" id="IPR010627">
    <property type="entry name" value="Prepilin_pept_A24_N"/>
</dbReference>
<feature type="transmembrane region" description="Helical" evidence="7">
    <location>
        <begin position="82"/>
        <end position="102"/>
    </location>
</feature>
<feature type="transmembrane region" description="Helical" evidence="7">
    <location>
        <begin position="165"/>
        <end position="186"/>
    </location>
</feature>
<organism evidence="10 11">
    <name type="scientific">Fibrobacter intestinalis</name>
    <dbReference type="NCBI Taxonomy" id="28122"/>
    <lineage>
        <taxon>Bacteria</taxon>
        <taxon>Pseudomonadati</taxon>
        <taxon>Fibrobacterota</taxon>
        <taxon>Fibrobacteria</taxon>
        <taxon>Fibrobacterales</taxon>
        <taxon>Fibrobacteraceae</taxon>
        <taxon>Fibrobacter</taxon>
    </lineage>
</organism>
<evidence type="ECO:0000256" key="1">
    <source>
        <dbReference type="ARBA" id="ARBA00004651"/>
    </source>
</evidence>
<dbReference type="RefSeq" id="WP_073301776.1">
    <property type="nucleotide sequence ID" value="NZ_FRAW01000001.1"/>
</dbReference>
<dbReference type="PANTHER" id="PTHR30487">
    <property type="entry name" value="TYPE 4 PREPILIN-LIKE PROTEINS LEADER PEPTIDE-PROCESSING ENZYME"/>
    <property type="match status" value="1"/>
</dbReference>
<keyword evidence="4 7" id="KW-0812">Transmembrane</keyword>
<dbReference type="Pfam" id="PF01478">
    <property type="entry name" value="Peptidase_A24"/>
    <property type="match status" value="1"/>
</dbReference>
<keyword evidence="3" id="KW-1003">Cell membrane</keyword>
<protein>
    <submittedName>
        <fullName evidence="10">Type 4 prepilin peptidase 1 Aspartic peptidase. MEROPS family A24A</fullName>
    </submittedName>
</protein>
<dbReference type="GO" id="GO:0005886">
    <property type="term" value="C:plasma membrane"/>
    <property type="evidence" value="ECO:0007669"/>
    <property type="project" value="UniProtKB-SubCell"/>
</dbReference>
<keyword evidence="6 7" id="KW-0472">Membrane</keyword>
<keyword evidence="11" id="KW-1185">Reference proteome</keyword>
<evidence type="ECO:0000313" key="11">
    <source>
        <dbReference type="Proteomes" id="UP000184275"/>
    </source>
</evidence>
<evidence type="ECO:0000256" key="2">
    <source>
        <dbReference type="ARBA" id="ARBA00005801"/>
    </source>
</evidence>
<evidence type="ECO:0000256" key="3">
    <source>
        <dbReference type="ARBA" id="ARBA00022475"/>
    </source>
</evidence>
<name>A0A1M6PVR3_9BACT</name>
<evidence type="ECO:0000256" key="7">
    <source>
        <dbReference type="SAM" id="Phobius"/>
    </source>
</evidence>
<feature type="transmembrane region" description="Helical" evidence="7">
    <location>
        <begin position="245"/>
        <end position="265"/>
    </location>
</feature>
<evidence type="ECO:0000256" key="6">
    <source>
        <dbReference type="ARBA" id="ARBA00023136"/>
    </source>
</evidence>
<proteinExistence type="inferred from homology"/>
<feature type="transmembrane region" description="Helical" evidence="7">
    <location>
        <begin position="198"/>
        <end position="225"/>
    </location>
</feature>
<comment type="subcellular location">
    <subcellularLocation>
        <location evidence="1">Cell membrane</location>
        <topology evidence="1">Multi-pass membrane protein</topology>
    </subcellularLocation>
</comment>
<dbReference type="InterPro" id="IPR050882">
    <property type="entry name" value="Prepilin_peptidase/N-MTase"/>
</dbReference>
<dbReference type="GO" id="GO:0004190">
    <property type="term" value="F:aspartic-type endopeptidase activity"/>
    <property type="evidence" value="ECO:0007669"/>
    <property type="project" value="InterPro"/>
</dbReference>
<evidence type="ECO:0000256" key="4">
    <source>
        <dbReference type="ARBA" id="ARBA00022692"/>
    </source>
</evidence>
<evidence type="ECO:0000259" key="9">
    <source>
        <dbReference type="Pfam" id="PF06750"/>
    </source>
</evidence>